<evidence type="ECO:0000259" key="12">
    <source>
        <dbReference type="SMART" id="SM00839"/>
    </source>
</evidence>
<feature type="binding site" evidence="8">
    <location>
        <position position="68"/>
    </location>
    <ligand>
        <name>substrate</name>
    </ligand>
</feature>
<keyword evidence="2 6" id="KW-0560">Oxidoreductase</keyword>
<feature type="transmembrane region" description="Helical" evidence="11">
    <location>
        <begin position="153"/>
        <end position="180"/>
    </location>
</feature>
<dbReference type="SMART" id="SM00839">
    <property type="entry name" value="ELFV_dehydrog"/>
    <property type="match status" value="1"/>
</dbReference>
<dbReference type="InterPro" id="IPR033922">
    <property type="entry name" value="NAD_bind_Glu_DH"/>
</dbReference>
<dbReference type="PROSITE" id="PS00074">
    <property type="entry name" value="GLFV_DEHYDROGENASE"/>
    <property type="match status" value="1"/>
</dbReference>
<comment type="catalytic activity">
    <reaction evidence="5">
        <text>L-glutamate + NADP(+) + H2O = 2-oxoglutarate + NH4(+) + NADPH + H(+)</text>
        <dbReference type="Rhea" id="RHEA:11612"/>
        <dbReference type="ChEBI" id="CHEBI:15377"/>
        <dbReference type="ChEBI" id="CHEBI:15378"/>
        <dbReference type="ChEBI" id="CHEBI:16810"/>
        <dbReference type="ChEBI" id="CHEBI:28938"/>
        <dbReference type="ChEBI" id="CHEBI:29985"/>
        <dbReference type="ChEBI" id="CHEBI:57783"/>
        <dbReference type="ChEBI" id="CHEBI:58349"/>
        <dbReference type="EC" id="1.4.1.3"/>
    </reaction>
</comment>
<dbReference type="InterPro" id="IPR046346">
    <property type="entry name" value="Aminoacid_DH-like_N_sf"/>
</dbReference>
<dbReference type="InterPro" id="IPR006097">
    <property type="entry name" value="Glu/Leu/Phe/Val/Trp_DH_dimer"/>
</dbReference>
<dbReference type="InterPro" id="IPR033524">
    <property type="entry name" value="Glu/Leu/Phe/Val_DH_AS"/>
</dbReference>
<reference evidence="13 14" key="2">
    <citation type="submission" date="2024-10" db="EMBL/GenBank/DDBJ databases">
        <authorList>
            <person name="Ryan C."/>
        </authorList>
    </citation>
    <scope>NUCLEOTIDE SEQUENCE [LARGE SCALE GENOMIC DNA]</scope>
</reference>
<evidence type="ECO:0000256" key="2">
    <source>
        <dbReference type="ARBA" id="ARBA00023002"/>
    </source>
</evidence>
<evidence type="ECO:0000313" key="13">
    <source>
        <dbReference type="EMBL" id="CAL5030746.1"/>
    </source>
</evidence>
<keyword evidence="11" id="KW-0812">Transmembrane</keyword>
<name>A0ABC9D436_9POAL</name>
<accession>A0ABC9D436</accession>
<dbReference type="PANTHER" id="PTHR11606">
    <property type="entry name" value="GLUTAMATE DEHYDROGENASE"/>
    <property type="match status" value="1"/>
</dbReference>
<evidence type="ECO:0000256" key="8">
    <source>
        <dbReference type="PIRSR" id="PIRSR000185-2"/>
    </source>
</evidence>
<evidence type="ECO:0000256" key="10">
    <source>
        <dbReference type="RuleBase" id="RU004417"/>
    </source>
</evidence>
<keyword evidence="3 8" id="KW-0520">NAD</keyword>
<dbReference type="Gene3D" id="3.40.50.720">
    <property type="entry name" value="NAD(P)-binding Rossmann-like Domain"/>
    <property type="match status" value="1"/>
</dbReference>
<feature type="domain" description="Glutamate/phenylalanine/leucine/valine/L-tryptophan dehydrogenase C-terminal" evidence="12">
    <location>
        <begin position="215"/>
        <end position="445"/>
    </location>
</feature>
<organism evidence="13 14">
    <name type="scientific">Urochloa decumbens</name>
    <dbReference type="NCBI Taxonomy" id="240449"/>
    <lineage>
        <taxon>Eukaryota</taxon>
        <taxon>Viridiplantae</taxon>
        <taxon>Streptophyta</taxon>
        <taxon>Embryophyta</taxon>
        <taxon>Tracheophyta</taxon>
        <taxon>Spermatophyta</taxon>
        <taxon>Magnoliopsida</taxon>
        <taxon>Liliopsida</taxon>
        <taxon>Poales</taxon>
        <taxon>Poaceae</taxon>
        <taxon>PACMAD clade</taxon>
        <taxon>Panicoideae</taxon>
        <taxon>Panicodae</taxon>
        <taxon>Paniceae</taxon>
        <taxon>Melinidinae</taxon>
        <taxon>Urochloa</taxon>
    </lineage>
</organism>
<feature type="binding site" evidence="8">
    <location>
        <position position="222"/>
    </location>
    <ligand>
        <name>NAD(+)</name>
        <dbReference type="ChEBI" id="CHEBI:57540"/>
    </ligand>
</feature>
<evidence type="ECO:0000313" key="14">
    <source>
        <dbReference type="Proteomes" id="UP001497457"/>
    </source>
</evidence>
<evidence type="ECO:0000256" key="4">
    <source>
        <dbReference type="ARBA" id="ARBA00047867"/>
    </source>
</evidence>
<evidence type="ECO:0000256" key="3">
    <source>
        <dbReference type="ARBA" id="ARBA00023027"/>
    </source>
</evidence>
<feature type="binding site" evidence="8">
    <location>
        <position position="253"/>
    </location>
    <ligand>
        <name>NAD(+)</name>
        <dbReference type="ChEBI" id="CHEBI:57540"/>
    </ligand>
</feature>
<evidence type="ECO:0000256" key="1">
    <source>
        <dbReference type="ARBA" id="ARBA00006382"/>
    </source>
</evidence>
<evidence type="ECO:0000256" key="7">
    <source>
        <dbReference type="PIRSR" id="PIRSR000185-1"/>
    </source>
</evidence>
<feature type="binding site" evidence="8">
    <location>
        <position position="381"/>
    </location>
    <ligand>
        <name>substrate</name>
    </ligand>
</feature>
<keyword evidence="11" id="KW-0472">Membrane</keyword>
<comment type="catalytic activity">
    <reaction evidence="4">
        <text>L-glutamate + NAD(+) + H2O = 2-oxoglutarate + NH4(+) + NADH + H(+)</text>
        <dbReference type="Rhea" id="RHEA:15133"/>
        <dbReference type="ChEBI" id="CHEBI:15377"/>
        <dbReference type="ChEBI" id="CHEBI:15378"/>
        <dbReference type="ChEBI" id="CHEBI:16810"/>
        <dbReference type="ChEBI" id="CHEBI:28938"/>
        <dbReference type="ChEBI" id="CHEBI:29985"/>
        <dbReference type="ChEBI" id="CHEBI:57540"/>
        <dbReference type="ChEBI" id="CHEBI:57945"/>
        <dbReference type="EC" id="1.4.1.3"/>
    </reaction>
</comment>
<dbReference type="SUPFAM" id="SSF53223">
    <property type="entry name" value="Aminoacid dehydrogenase-like, N-terminal domain"/>
    <property type="match status" value="1"/>
</dbReference>
<dbReference type="PRINTS" id="PR00082">
    <property type="entry name" value="GLFDHDRGNASE"/>
</dbReference>
<dbReference type="AlphaFoldDB" id="A0ABC9D436"/>
<evidence type="ECO:0000256" key="5">
    <source>
        <dbReference type="ARBA" id="ARBA00048577"/>
    </source>
</evidence>
<dbReference type="PANTHER" id="PTHR11606:SF24">
    <property type="entry name" value="NAD-SPECIFIC GLUTAMATE DEHYDROGENASE"/>
    <property type="match status" value="1"/>
</dbReference>
<keyword evidence="11" id="KW-1133">Transmembrane helix</keyword>
<gene>
    <name evidence="13" type="ORF">URODEC1_LOCUS81205</name>
</gene>
<dbReference type="PIRSF" id="PIRSF000185">
    <property type="entry name" value="Glu_DH"/>
    <property type="match status" value="1"/>
</dbReference>
<dbReference type="CDD" id="cd01076">
    <property type="entry name" value="NAD_bind_1_Glu_DH"/>
    <property type="match status" value="1"/>
</dbReference>
<dbReference type="InterPro" id="IPR006095">
    <property type="entry name" value="Glu/Leu/Phe/Val/Trp_DH"/>
</dbReference>
<dbReference type="InterPro" id="IPR036291">
    <property type="entry name" value="NAD(P)-bd_dom_sf"/>
</dbReference>
<comment type="similarity">
    <text evidence="1 6 10">Belongs to the Glu/Leu/Phe/Val dehydrogenases family.</text>
</comment>
<dbReference type="FunFam" id="3.40.50.720:FF:000212">
    <property type="entry name" value="Glutamate dehydrogenase"/>
    <property type="match status" value="1"/>
</dbReference>
<dbReference type="EMBL" id="OZ075141">
    <property type="protein sequence ID" value="CAL5030746.1"/>
    <property type="molecule type" value="Genomic_DNA"/>
</dbReference>
<feature type="active site" description="Proton donor" evidence="7">
    <location>
        <position position="104"/>
    </location>
</feature>
<keyword evidence="8" id="KW-0547">Nucleotide-binding</keyword>
<feature type="binding site" evidence="8">
    <location>
        <position position="92"/>
    </location>
    <ligand>
        <name>substrate</name>
    </ligand>
</feature>
<dbReference type="SUPFAM" id="SSF51735">
    <property type="entry name" value="NAD(P)-binding Rossmann-fold domains"/>
    <property type="match status" value="1"/>
</dbReference>
<protein>
    <recommendedName>
        <fullName evidence="6">Glutamate dehydrogenase</fullName>
    </recommendedName>
</protein>
<proteinExistence type="inferred from homology"/>
<dbReference type="Gene3D" id="3.40.50.10860">
    <property type="entry name" value="Leucine Dehydrogenase, chain A, domain 1"/>
    <property type="match status" value="1"/>
</dbReference>
<dbReference type="InterPro" id="IPR006096">
    <property type="entry name" value="Glu/Leu/Phe/Val/Trp_DH_C"/>
</dbReference>
<sequence>MAMNALAATSRNFRRAARLLGLDSKLEKSLLIPFREIKVECTIPMDDGTLASFVGFRVQHDNARGPMKGGIRYHPEVDPDEVNALAQLMTWKTAVAAVPYGGAKGGIGCSPGELSRSELERLTRVFTQKIHDLIGTHTDVPAPDMGTNAQVSLAFLLLLFVIHCHLFVCSAASFILDAFYPIMTQTMAWMLDEYSKFHGHSPAVVTGKPIDLGGSLGRDAATGRGVMYATEALLAEYGKSISGSTFVIQGFGNVGSWAAQLIHERGGKIIALGDVTGSIRNKAGIDIPALMKHRNDGGALKDFHSAEVMDSAELLVHDCDVLVPCALGGVLNKDNAPDVKAKFIIEAANHPTDPEADEILAKKGVIVLPDIYANSGGVIVSYFEWVQNIQGFMWDEEKVNNELEKYMSSAFQHIKAMCKSLDCDLRMGAFTLGVNRVARATLLRGWEA</sequence>
<dbReference type="InterPro" id="IPR014362">
    <property type="entry name" value="Glu_DH"/>
</dbReference>
<dbReference type="Pfam" id="PF02812">
    <property type="entry name" value="ELFV_dehydrog_N"/>
    <property type="match status" value="1"/>
</dbReference>
<dbReference type="GO" id="GO:0004353">
    <property type="term" value="F:glutamate dehydrogenase [NAD(P)+] activity"/>
    <property type="evidence" value="ECO:0007669"/>
    <property type="project" value="UniProtKB-EC"/>
</dbReference>
<evidence type="ECO:0000256" key="11">
    <source>
        <dbReference type="SAM" id="Phobius"/>
    </source>
</evidence>
<evidence type="ECO:0000256" key="6">
    <source>
        <dbReference type="PIRNR" id="PIRNR000185"/>
    </source>
</evidence>
<keyword evidence="14" id="KW-1185">Reference proteome</keyword>
<evidence type="ECO:0000256" key="9">
    <source>
        <dbReference type="PIRSR" id="PIRSR000185-3"/>
    </source>
</evidence>
<feature type="site" description="Important for catalysis" evidence="9">
    <location>
        <position position="144"/>
    </location>
</feature>
<dbReference type="Pfam" id="PF00208">
    <property type="entry name" value="ELFV_dehydrog"/>
    <property type="match status" value="1"/>
</dbReference>
<dbReference type="Proteomes" id="UP001497457">
    <property type="component" value="Chromosome 31b"/>
</dbReference>
<reference evidence="14" key="1">
    <citation type="submission" date="2024-06" db="EMBL/GenBank/DDBJ databases">
        <authorList>
            <person name="Ryan C."/>
        </authorList>
    </citation>
    <scope>NUCLEOTIDE SEQUENCE [LARGE SCALE GENOMIC DNA]</scope>
</reference>